<reference evidence="1 5" key="1">
    <citation type="journal article" date="2017" name="Clin. Infect. Dis.">
        <title>Increased Risk for Meningococcal Disease among Men who have Sex with Men in the United States, 2012-2015.</title>
        <authorList>
            <person name="Folaranmi T.A."/>
            <person name="Kretz C.B."/>
            <person name="Kamiya H."/>
            <person name="MacNeil J.R."/>
            <person name="Whaley M.J."/>
            <person name="Blain A."/>
            <person name="Antwi M."/>
            <person name="Dorsinville M."/>
            <person name="Pacilli M."/>
            <person name="Smith S."/>
            <person name="Civen R."/>
            <person name="Ngo V."/>
            <person name="Winter K."/>
            <person name="Harriman K."/>
            <person name="Wang X."/>
            <person name="Bowen V.B."/>
            <person name="Patel M."/>
            <person name="Martin S."/>
            <person name="Misegades L."/>
            <person name="Meyer S.A."/>
        </authorList>
    </citation>
    <scope>NUCLEOTIDE SEQUENCE [LARGE SCALE GENOMIC DNA]</scope>
    <source>
        <strain evidence="1 5">M26503</strain>
    </source>
</reference>
<gene>
    <name evidence="2" type="ORF">CIJ84_02960</name>
    <name evidence="1" type="ORF">CNQ34_05360</name>
    <name evidence="4" type="ORF">COH52_05460</name>
    <name evidence="3" type="ORF">COI09_06425</name>
</gene>
<dbReference type="Proteomes" id="UP000283829">
    <property type="component" value="Unassembled WGS sequence"/>
</dbReference>
<evidence type="ECO:0000313" key="3">
    <source>
        <dbReference type="EMBL" id="RQJ66551.1"/>
    </source>
</evidence>
<evidence type="ECO:0000313" key="1">
    <source>
        <dbReference type="EMBL" id="PBJ87383.1"/>
    </source>
</evidence>
<organism evidence="4 7">
    <name type="scientific">Neisseria meningitidis</name>
    <dbReference type="NCBI Taxonomy" id="487"/>
    <lineage>
        <taxon>Bacteria</taxon>
        <taxon>Pseudomonadati</taxon>
        <taxon>Pseudomonadota</taxon>
        <taxon>Betaproteobacteria</taxon>
        <taxon>Neisseriales</taxon>
        <taxon>Neisseriaceae</taxon>
        <taxon>Neisseria</taxon>
    </lineage>
</organism>
<reference evidence="1" key="4">
    <citation type="submission" date="2017-09" db="EMBL/GenBank/DDBJ databases">
        <authorList>
            <person name="Kretz C."/>
            <person name="Retchless A."/>
            <person name="Wang X."/>
        </authorList>
    </citation>
    <scope>NUCLEOTIDE SEQUENCE</scope>
    <source>
        <strain evidence="1">M26503</strain>
    </source>
</reference>
<name>A0A1B1ZBK1_NEIME</name>
<protein>
    <submittedName>
        <fullName evidence="4">Uncharacterized protein</fullName>
    </submittedName>
</protein>
<dbReference type="AlphaFoldDB" id="A0A1B1ZBK1"/>
<proteinExistence type="predicted"/>
<sequence length="34" mass="4161">MRYFNRNGLRSSEKVQRQGSTFPIDGLMMQHRRY</sequence>
<dbReference type="EMBL" id="NVYQ01000034">
    <property type="protein sequence ID" value="RGB18508.1"/>
    <property type="molecule type" value="Genomic_DNA"/>
</dbReference>
<dbReference type="EMBL" id="NTLY01000002">
    <property type="protein sequence ID" value="PBJ87383.1"/>
    <property type="molecule type" value="Genomic_DNA"/>
</dbReference>
<dbReference type="Proteomes" id="UP000260504">
    <property type="component" value="Unassembled WGS sequence"/>
</dbReference>
<comment type="caution">
    <text evidence="4">The sequence shown here is derived from an EMBL/GenBank/DDBJ whole genome shotgun (WGS) entry which is preliminary data.</text>
</comment>
<dbReference type="Proteomes" id="UP000217930">
    <property type="component" value="Unassembled WGS sequence"/>
</dbReference>
<evidence type="ECO:0000313" key="8">
    <source>
        <dbReference type="Proteomes" id="UP000283829"/>
    </source>
</evidence>
<accession>A0A1B1ZBK1</accession>
<dbReference type="EMBL" id="NWZY01000012">
    <property type="protein sequence ID" value="RQK78925.1"/>
    <property type="molecule type" value="Genomic_DNA"/>
</dbReference>
<evidence type="ECO:0000313" key="2">
    <source>
        <dbReference type="EMBL" id="RGB18508.1"/>
    </source>
</evidence>
<dbReference type="Proteomes" id="UP000283666">
    <property type="component" value="Unassembled WGS sequence"/>
</dbReference>
<reference evidence="7 8" key="3">
    <citation type="submission" date="2017-09" db="EMBL/GenBank/DDBJ databases">
        <title>Phenotypic and genotypic characterization of Colombian isolates of Neisseria meningitidis recovered from invasive disease.</title>
        <authorList>
            <person name="Duarte C."/>
            <person name="Gabastou J.M."/>
            <person name="Moreno J."/>
        </authorList>
    </citation>
    <scope>NUCLEOTIDE SEQUENCE [LARGE SCALE GENOMIC DNA]</scope>
    <source>
        <strain evidence="4 7">INS-Nm1012</strain>
        <strain evidence="3 8">INS-Nm1124</strain>
    </source>
</reference>
<evidence type="ECO:0000313" key="4">
    <source>
        <dbReference type="EMBL" id="RQK78925.1"/>
    </source>
</evidence>
<evidence type="ECO:0000313" key="5">
    <source>
        <dbReference type="Proteomes" id="UP000217930"/>
    </source>
</evidence>
<evidence type="ECO:0000313" key="7">
    <source>
        <dbReference type="Proteomes" id="UP000283666"/>
    </source>
</evidence>
<evidence type="ECO:0000313" key="6">
    <source>
        <dbReference type="Proteomes" id="UP000260504"/>
    </source>
</evidence>
<reference evidence="2 6" key="2">
    <citation type="submission" date="2017-08" db="EMBL/GenBank/DDBJ databases">
        <title>Meningococcal Conjunctivitis and Endemic Carriage at a Military Recruit Training Center.</title>
        <authorList>
            <person name="Bobb A.J."/>
            <person name="Galac M.R."/>
            <person name="Snesrud E."/>
            <person name="Clagett C.D."/>
        </authorList>
    </citation>
    <scope>NUCLEOTIDE SEQUENCE [LARGE SCALE GENOMIC DNA]</scope>
    <source>
        <strain evidence="2 6">MRSN431200</strain>
    </source>
</reference>
<dbReference type="EMBL" id="NWXB01000010">
    <property type="protein sequence ID" value="RQJ66551.1"/>
    <property type="molecule type" value="Genomic_DNA"/>
</dbReference>